<reference evidence="2 3" key="1">
    <citation type="submission" date="2012-08" db="EMBL/GenBank/DDBJ databases">
        <title>Oryza genome evolution.</title>
        <authorList>
            <person name="Wing R.A."/>
        </authorList>
    </citation>
    <scope>NUCLEOTIDE SEQUENCE</scope>
</reference>
<dbReference type="AlphaFoldDB" id="A0A0D9XUE3"/>
<dbReference type="PANTHER" id="PTHR26379">
    <property type="entry name" value="BTB/POZ AND MATH DOMAIN-CONTAINING PROTEIN 1"/>
    <property type="match status" value="1"/>
</dbReference>
<dbReference type="InterPro" id="IPR008974">
    <property type="entry name" value="TRAF-like"/>
</dbReference>
<dbReference type="InterPro" id="IPR045005">
    <property type="entry name" value="BPM1-6"/>
</dbReference>
<feature type="domain" description="MATH" evidence="1">
    <location>
        <begin position="19"/>
        <end position="140"/>
    </location>
</feature>
<name>A0A0D9XUE3_9ORYZ</name>
<evidence type="ECO:0000313" key="3">
    <source>
        <dbReference type="Proteomes" id="UP000032180"/>
    </source>
</evidence>
<dbReference type="GO" id="GO:0016567">
    <property type="term" value="P:protein ubiquitination"/>
    <property type="evidence" value="ECO:0007669"/>
    <property type="project" value="InterPro"/>
</dbReference>
<evidence type="ECO:0000259" key="1">
    <source>
        <dbReference type="PROSITE" id="PS50144"/>
    </source>
</evidence>
<accession>A0A0D9XUE3</accession>
<dbReference type="CDD" id="cd00121">
    <property type="entry name" value="MATH"/>
    <property type="match status" value="1"/>
</dbReference>
<dbReference type="PANTHER" id="PTHR26379:SF443">
    <property type="entry name" value="MATH DOMAIN CONTAINING PROTEIN"/>
    <property type="match status" value="1"/>
</dbReference>
<evidence type="ECO:0000313" key="2">
    <source>
        <dbReference type="EnsemblPlants" id="LPERR11G16790.1"/>
    </source>
</evidence>
<reference evidence="3" key="2">
    <citation type="submission" date="2013-12" db="EMBL/GenBank/DDBJ databases">
        <authorList>
            <person name="Yu Y."/>
            <person name="Lee S."/>
            <person name="de Baynast K."/>
            <person name="Wissotski M."/>
            <person name="Liu L."/>
            <person name="Talag J."/>
            <person name="Goicoechea J."/>
            <person name="Angelova A."/>
            <person name="Jetty R."/>
            <person name="Kudrna D."/>
            <person name="Golser W."/>
            <person name="Rivera L."/>
            <person name="Zhang J."/>
            <person name="Wing R."/>
        </authorList>
    </citation>
    <scope>NUCLEOTIDE SEQUENCE</scope>
</reference>
<dbReference type="Pfam" id="PF22486">
    <property type="entry name" value="MATH_2"/>
    <property type="match status" value="1"/>
</dbReference>
<dbReference type="EnsemblPlants" id="LPERR11G16790.1">
    <property type="protein sequence ID" value="LPERR11G16790.1"/>
    <property type="gene ID" value="LPERR11G16790"/>
</dbReference>
<dbReference type="Gene3D" id="2.60.210.10">
    <property type="entry name" value="Apoptosis, Tumor Necrosis Factor Receptor Associated Protein 2, Chain A"/>
    <property type="match status" value="1"/>
</dbReference>
<protein>
    <recommendedName>
        <fullName evidence="1">MATH domain-containing protein</fullName>
    </recommendedName>
</protein>
<dbReference type="HOGENOM" id="CLU_004253_6_0_1"/>
<keyword evidence="3" id="KW-1185">Reference proteome</keyword>
<sequence>MSPPMEEITTSTITSTATTGTHMLKIDSYNMIEKSHLVGNYIESPMFDAVGHTWRIHFYPYGKTIAHKGNSTVSIKLHGGATIVANIKFSMVGSWMPYSTCCKARFSSGYMTRSFKFIGSEQMRLSGYVKDDSFAIRCDITIVENAAVLDPVVAPADLERLGMVCKCKDELCKRHHVLGFQEAFCKLFFGCLVPK</sequence>
<reference evidence="2" key="3">
    <citation type="submission" date="2015-04" db="UniProtKB">
        <authorList>
            <consortium name="EnsemblPlants"/>
        </authorList>
    </citation>
    <scope>IDENTIFICATION</scope>
</reference>
<dbReference type="Proteomes" id="UP000032180">
    <property type="component" value="Chromosome 11"/>
</dbReference>
<dbReference type="PROSITE" id="PS50144">
    <property type="entry name" value="MATH"/>
    <property type="match status" value="1"/>
</dbReference>
<organism evidence="2 3">
    <name type="scientific">Leersia perrieri</name>
    <dbReference type="NCBI Taxonomy" id="77586"/>
    <lineage>
        <taxon>Eukaryota</taxon>
        <taxon>Viridiplantae</taxon>
        <taxon>Streptophyta</taxon>
        <taxon>Embryophyta</taxon>
        <taxon>Tracheophyta</taxon>
        <taxon>Spermatophyta</taxon>
        <taxon>Magnoliopsida</taxon>
        <taxon>Liliopsida</taxon>
        <taxon>Poales</taxon>
        <taxon>Poaceae</taxon>
        <taxon>BOP clade</taxon>
        <taxon>Oryzoideae</taxon>
        <taxon>Oryzeae</taxon>
        <taxon>Oryzinae</taxon>
        <taxon>Leersia</taxon>
    </lineage>
</organism>
<dbReference type="InterPro" id="IPR002083">
    <property type="entry name" value="MATH/TRAF_dom"/>
</dbReference>
<proteinExistence type="predicted"/>
<dbReference type="SUPFAM" id="SSF49599">
    <property type="entry name" value="TRAF domain-like"/>
    <property type="match status" value="1"/>
</dbReference>
<dbReference type="Gramene" id="LPERR11G16790.1">
    <property type="protein sequence ID" value="LPERR11G16790.1"/>
    <property type="gene ID" value="LPERR11G16790"/>
</dbReference>
<dbReference type="eggNOG" id="KOG1987">
    <property type="taxonomic scope" value="Eukaryota"/>
</dbReference>
<dbReference type="STRING" id="77586.A0A0D9XUE3"/>